<dbReference type="PRINTS" id="PR00344">
    <property type="entry name" value="BCTRLSENSOR"/>
</dbReference>
<dbReference type="Pfam" id="PF02518">
    <property type="entry name" value="HATPase_c"/>
    <property type="match status" value="1"/>
</dbReference>
<evidence type="ECO:0000256" key="1">
    <source>
        <dbReference type="ARBA" id="ARBA00000085"/>
    </source>
</evidence>
<keyword evidence="10 11" id="KW-0472">Membrane</keyword>
<keyword evidence="6 11" id="KW-0812">Transmembrane</keyword>
<dbReference type="SMART" id="SM00388">
    <property type="entry name" value="HisKA"/>
    <property type="match status" value="1"/>
</dbReference>
<dbReference type="EMBL" id="JAWXXV010000001">
    <property type="protein sequence ID" value="MDX5985294.1"/>
    <property type="molecule type" value="Genomic_DNA"/>
</dbReference>
<dbReference type="InterPro" id="IPR003594">
    <property type="entry name" value="HATPase_dom"/>
</dbReference>
<comment type="subcellular location">
    <subcellularLocation>
        <location evidence="2">Membrane</location>
        <topology evidence="2">Multi-pass membrane protein</topology>
    </subcellularLocation>
</comment>
<name>A0ABU4PMU1_9SPHN</name>
<dbReference type="GO" id="GO:0005524">
    <property type="term" value="F:ATP binding"/>
    <property type="evidence" value="ECO:0007669"/>
    <property type="project" value="UniProtKB-KW"/>
</dbReference>
<evidence type="ECO:0000256" key="10">
    <source>
        <dbReference type="ARBA" id="ARBA00023136"/>
    </source>
</evidence>
<gene>
    <name evidence="14" type="ORF">SIL82_13630</name>
</gene>
<evidence type="ECO:0000256" key="4">
    <source>
        <dbReference type="ARBA" id="ARBA00022553"/>
    </source>
</evidence>
<keyword evidence="4" id="KW-0597">Phosphoprotein</keyword>
<feature type="transmembrane region" description="Helical" evidence="11">
    <location>
        <begin position="149"/>
        <end position="168"/>
    </location>
</feature>
<dbReference type="CDD" id="cd00082">
    <property type="entry name" value="HisKA"/>
    <property type="match status" value="1"/>
</dbReference>
<dbReference type="Gene3D" id="3.30.565.10">
    <property type="entry name" value="Histidine kinase-like ATPase, C-terminal domain"/>
    <property type="match status" value="1"/>
</dbReference>
<evidence type="ECO:0000256" key="11">
    <source>
        <dbReference type="SAM" id="Phobius"/>
    </source>
</evidence>
<accession>A0ABU4PMU1</accession>
<comment type="catalytic activity">
    <reaction evidence="1">
        <text>ATP + protein L-histidine = ADP + protein N-phospho-L-histidine.</text>
        <dbReference type="EC" id="2.7.13.3"/>
    </reaction>
</comment>
<keyword evidence="5" id="KW-0808">Transferase</keyword>
<evidence type="ECO:0000256" key="9">
    <source>
        <dbReference type="ARBA" id="ARBA00023012"/>
    </source>
</evidence>
<feature type="domain" description="Histidine kinase" evidence="12">
    <location>
        <begin position="230"/>
        <end position="432"/>
    </location>
</feature>
<dbReference type="PROSITE" id="PS50885">
    <property type="entry name" value="HAMP"/>
    <property type="match status" value="1"/>
</dbReference>
<dbReference type="PANTHER" id="PTHR45436:SF15">
    <property type="entry name" value="SENSOR HISTIDINE KINASE CUSS"/>
    <property type="match status" value="1"/>
</dbReference>
<evidence type="ECO:0000256" key="2">
    <source>
        <dbReference type="ARBA" id="ARBA00004141"/>
    </source>
</evidence>
<keyword evidence="14" id="KW-0067">ATP-binding</keyword>
<keyword evidence="8 11" id="KW-1133">Transmembrane helix</keyword>
<evidence type="ECO:0000256" key="5">
    <source>
        <dbReference type="ARBA" id="ARBA00022679"/>
    </source>
</evidence>
<dbReference type="CDD" id="cd00075">
    <property type="entry name" value="HATPase"/>
    <property type="match status" value="1"/>
</dbReference>
<evidence type="ECO:0000256" key="3">
    <source>
        <dbReference type="ARBA" id="ARBA00012438"/>
    </source>
</evidence>
<protein>
    <recommendedName>
        <fullName evidence="3">histidine kinase</fullName>
        <ecNumber evidence="3">2.7.13.3</ecNumber>
    </recommendedName>
</protein>
<evidence type="ECO:0000259" key="12">
    <source>
        <dbReference type="PROSITE" id="PS50109"/>
    </source>
</evidence>
<evidence type="ECO:0000256" key="7">
    <source>
        <dbReference type="ARBA" id="ARBA00022777"/>
    </source>
</evidence>
<feature type="transmembrane region" description="Helical" evidence="11">
    <location>
        <begin position="12"/>
        <end position="36"/>
    </location>
</feature>
<dbReference type="Gene3D" id="1.10.287.130">
    <property type="match status" value="1"/>
</dbReference>
<dbReference type="InterPro" id="IPR005467">
    <property type="entry name" value="His_kinase_dom"/>
</dbReference>
<keyword evidence="7" id="KW-0418">Kinase</keyword>
<dbReference type="RefSeq" id="WP_050810937.1">
    <property type="nucleotide sequence ID" value="NZ_JAWXXV010000001.1"/>
</dbReference>
<dbReference type="InterPro" id="IPR050428">
    <property type="entry name" value="TCS_sensor_his_kinase"/>
</dbReference>
<dbReference type="EC" id="2.7.13.3" evidence="3"/>
<dbReference type="Proteomes" id="UP001279660">
    <property type="component" value="Unassembled WGS sequence"/>
</dbReference>
<dbReference type="PANTHER" id="PTHR45436">
    <property type="entry name" value="SENSOR HISTIDINE KINASE YKOH"/>
    <property type="match status" value="1"/>
</dbReference>
<keyword evidence="9" id="KW-0902">Two-component regulatory system</keyword>
<dbReference type="InterPro" id="IPR036890">
    <property type="entry name" value="HATPase_C_sf"/>
</dbReference>
<proteinExistence type="predicted"/>
<dbReference type="InterPro" id="IPR003661">
    <property type="entry name" value="HisK_dim/P_dom"/>
</dbReference>
<reference evidence="14 15" key="1">
    <citation type="submission" date="2023-11" db="EMBL/GenBank/DDBJ databases">
        <title>MicrobeMod: A computational toolkit for identifying prokaryotic methylation and restriction-modification with nanopore sequencing.</title>
        <authorList>
            <person name="Crits-Christoph A."/>
            <person name="Kang S.C."/>
            <person name="Lee H."/>
            <person name="Ostrov N."/>
        </authorList>
    </citation>
    <scope>NUCLEOTIDE SEQUENCE [LARGE SCALE GENOMIC DNA]</scope>
    <source>
        <strain evidence="14 15">ATCC 14820</strain>
    </source>
</reference>
<dbReference type="SUPFAM" id="SSF47384">
    <property type="entry name" value="Homodimeric domain of signal transducing histidine kinase"/>
    <property type="match status" value="1"/>
</dbReference>
<dbReference type="PROSITE" id="PS50109">
    <property type="entry name" value="HIS_KIN"/>
    <property type="match status" value="1"/>
</dbReference>
<evidence type="ECO:0000256" key="8">
    <source>
        <dbReference type="ARBA" id="ARBA00022989"/>
    </source>
</evidence>
<feature type="domain" description="HAMP" evidence="13">
    <location>
        <begin position="169"/>
        <end position="222"/>
    </location>
</feature>
<dbReference type="SMART" id="SM00387">
    <property type="entry name" value="HATPase_c"/>
    <property type="match status" value="1"/>
</dbReference>
<dbReference type="InterPro" id="IPR036097">
    <property type="entry name" value="HisK_dim/P_sf"/>
</dbReference>
<dbReference type="InterPro" id="IPR003660">
    <property type="entry name" value="HAMP_dom"/>
</dbReference>
<comment type="caution">
    <text evidence="14">The sequence shown here is derived from an EMBL/GenBank/DDBJ whole genome shotgun (WGS) entry which is preliminary data.</text>
</comment>
<evidence type="ECO:0000259" key="13">
    <source>
        <dbReference type="PROSITE" id="PS50885"/>
    </source>
</evidence>
<evidence type="ECO:0000313" key="15">
    <source>
        <dbReference type="Proteomes" id="UP001279660"/>
    </source>
</evidence>
<keyword evidence="15" id="KW-1185">Reference proteome</keyword>
<sequence length="438" mass="46559">MRVRAPRSLLGQFIALHVGIALVAAITLLWSASALLHQTADHFQRNLLRRQAALSASFGQAGAPQPVVLSNGMAVSVIGRNRRVLNSYGPPRPQILAAAPLDETSHFFRKGAIQAFCLPATVGWIVVSQDDADPEVVTDDVVRNFLSRFALISLPIALLVPVIGALLARRLTHRMRMVSLAAAQIGPQSLDARLPRGLLPLEAEPLAEAANAALDRLAAAIRVQTAFAADVAHELRTPLAAIRLRADAIADPEARSALMAAVDRAGRVIAQLLALAELERPLESSGTTVDLHRLAEQVVADRAPAILASGRSIALDRDSGPAQVYGYSEALTLALENLLDNATRHTPHGTAIHVRSGSSHIIVSDDGPPLPQDDLARLTERLWRGAGSPVEGSGIGLSIVDRVAHAHGGRLNVRRGDAGRGLVFEIKVRRPKLGVTGD</sequence>
<dbReference type="SUPFAM" id="SSF55874">
    <property type="entry name" value="ATPase domain of HSP90 chaperone/DNA topoisomerase II/histidine kinase"/>
    <property type="match status" value="1"/>
</dbReference>
<keyword evidence="14" id="KW-0547">Nucleotide-binding</keyword>
<evidence type="ECO:0000313" key="14">
    <source>
        <dbReference type="EMBL" id="MDX5985294.1"/>
    </source>
</evidence>
<evidence type="ECO:0000256" key="6">
    <source>
        <dbReference type="ARBA" id="ARBA00022692"/>
    </source>
</evidence>
<organism evidence="14 15">
    <name type="scientific">Sphingomonas echinoides</name>
    <dbReference type="NCBI Taxonomy" id="59803"/>
    <lineage>
        <taxon>Bacteria</taxon>
        <taxon>Pseudomonadati</taxon>
        <taxon>Pseudomonadota</taxon>
        <taxon>Alphaproteobacteria</taxon>
        <taxon>Sphingomonadales</taxon>
        <taxon>Sphingomonadaceae</taxon>
        <taxon>Sphingomonas</taxon>
    </lineage>
</organism>
<dbReference type="Pfam" id="PF00512">
    <property type="entry name" value="HisKA"/>
    <property type="match status" value="1"/>
</dbReference>
<dbReference type="InterPro" id="IPR004358">
    <property type="entry name" value="Sig_transdc_His_kin-like_C"/>
</dbReference>